<reference evidence="2" key="1">
    <citation type="submission" date="2018-12" db="EMBL/GenBank/DDBJ databases">
        <title>Complete genome sequencing of Jeotgalibaca sp. H21T32.</title>
        <authorList>
            <person name="Bae J.-W."/>
            <person name="Lee S.-Y."/>
        </authorList>
    </citation>
    <scope>NUCLEOTIDE SEQUENCE [LARGE SCALE GENOMIC DNA]</scope>
    <source>
        <strain evidence="2">H21T32</strain>
    </source>
</reference>
<proteinExistence type="predicted"/>
<organism evidence="1 2">
    <name type="scientific">Jeotgalibaca ciconiae</name>
    <dbReference type="NCBI Taxonomy" id="2496265"/>
    <lineage>
        <taxon>Bacteria</taxon>
        <taxon>Bacillati</taxon>
        <taxon>Bacillota</taxon>
        <taxon>Bacilli</taxon>
        <taxon>Lactobacillales</taxon>
        <taxon>Carnobacteriaceae</taxon>
        <taxon>Jeotgalibaca</taxon>
    </lineage>
</organism>
<evidence type="ECO:0000313" key="2">
    <source>
        <dbReference type="Proteomes" id="UP000273326"/>
    </source>
</evidence>
<accession>A0A3Q9BJI9</accession>
<dbReference type="KEGG" id="jeh:EJN90_03300"/>
<keyword evidence="2" id="KW-1185">Reference proteome</keyword>
<gene>
    <name evidence="1" type="ORF">EJN90_03300</name>
</gene>
<name>A0A3Q9BJI9_9LACT</name>
<dbReference type="AlphaFoldDB" id="A0A3Q9BJI9"/>
<dbReference type="RefSeq" id="WP_126108853.1">
    <property type="nucleotide sequence ID" value="NZ_CP034465.1"/>
</dbReference>
<sequence>MDAIELRTQKKFTEDIETLKDNFEEFINIHQNATNYANTEGAILWIIRGCIDYFFELETHFLGTDNNSGVPDIKADRFANNFYRLVNAIDYLKELWKFDIDKNEDINFLLDIRTLIVHSGEKLDKVKSLKLKDYKDSQLGRIFVRENCRAFRFPDEYSDMDYLIQIWSDKHDKSKKHNLEKVDHHITNKSYHDTDIFLKSEDVKNIILCYISELCHCRGNVEITPNRYFPKEVRKEQFIDKHTGKIEFDKIVNLISKDTNGGYFEENKVGYWKGFGLKKMYEYTKKYLMESNPIQKIILDKIYDTMSQYWDDYENNSLQSHEIINLDIRSVFSDYTPRYKFKGYLEGQKLFNYIAPYFNTKKQTLITDQDYLEKFVFSASEALGVEINIKQEIDNLVCDYFVKSIELNLNTQ</sequence>
<protein>
    <submittedName>
        <fullName evidence="1">Uncharacterized protein</fullName>
    </submittedName>
</protein>
<dbReference type="Proteomes" id="UP000273326">
    <property type="component" value="Chromosome"/>
</dbReference>
<evidence type="ECO:0000313" key="1">
    <source>
        <dbReference type="EMBL" id="AZP03768.1"/>
    </source>
</evidence>
<dbReference type="EMBL" id="CP034465">
    <property type="protein sequence ID" value="AZP03768.1"/>
    <property type="molecule type" value="Genomic_DNA"/>
</dbReference>
<dbReference type="OrthoDB" id="2339322at2"/>